<dbReference type="GO" id="GO:0005737">
    <property type="term" value="C:cytoplasm"/>
    <property type="evidence" value="ECO:0007669"/>
    <property type="project" value="TreeGrafter"/>
</dbReference>
<keyword evidence="9" id="KW-1185">Reference proteome</keyword>
<gene>
    <name evidence="8" type="ORF">SAMN05444274_103297</name>
</gene>
<dbReference type="CDD" id="cd00534">
    <property type="entry name" value="DHNA_DHNTPE"/>
    <property type="match status" value="1"/>
</dbReference>
<dbReference type="GO" id="GO:0046654">
    <property type="term" value="P:tetrahydrofolate biosynthetic process"/>
    <property type="evidence" value="ECO:0007669"/>
    <property type="project" value="UniProtKB-UniRule"/>
</dbReference>
<dbReference type="Pfam" id="PF02152">
    <property type="entry name" value="FolB"/>
    <property type="match status" value="1"/>
</dbReference>
<evidence type="ECO:0000256" key="6">
    <source>
        <dbReference type="RuleBase" id="RU362079"/>
    </source>
</evidence>
<dbReference type="OrthoDB" id="9803748at2"/>
<dbReference type="AlphaFoldDB" id="A0A1M4YB89"/>
<evidence type="ECO:0000313" key="8">
    <source>
        <dbReference type="EMBL" id="SHF03000.1"/>
    </source>
</evidence>
<dbReference type="GO" id="GO:0004150">
    <property type="term" value="F:dihydroneopterin aldolase activity"/>
    <property type="evidence" value="ECO:0007669"/>
    <property type="project" value="UniProtKB-UniRule"/>
</dbReference>
<keyword evidence="4 6" id="KW-0289">Folate biosynthesis</keyword>
<feature type="domain" description="Dihydroneopterin aldolase/epimerase" evidence="7">
    <location>
        <begin position="4"/>
        <end position="116"/>
    </location>
</feature>
<dbReference type="UniPathway" id="UPA00077">
    <property type="reaction ID" value="UER00154"/>
</dbReference>
<comment type="similarity">
    <text evidence="3 6">Belongs to the DHNA family.</text>
</comment>
<evidence type="ECO:0000256" key="5">
    <source>
        <dbReference type="ARBA" id="ARBA00023239"/>
    </source>
</evidence>
<dbReference type="EMBL" id="FQUM01000003">
    <property type="protein sequence ID" value="SHF03000.1"/>
    <property type="molecule type" value="Genomic_DNA"/>
</dbReference>
<organism evidence="8 9">
    <name type="scientific">Mariniphaga anaerophila</name>
    <dbReference type="NCBI Taxonomy" id="1484053"/>
    <lineage>
        <taxon>Bacteria</taxon>
        <taxon>Pseudomonadati</taxon>
        <taxon>Bacteroidota</taxon>
        <taxon>Bacteroidia</taxon>
        <taxon>Marinilabiliales</taxon>
        <taxon>Prolixibacteraceae</taxon>
        <taxon>Mariniphaga</taxon>
    </lineage>
</organism>
<evidence type="ECO:0000256" key="1">
    <source>
        <dbReference type="ARBA" id="ARBA00001353"/>
    </source>
</evidence>
<dbReference type="PANTHER" id="PTHR42844:SF1">
    <property type="entry name" value="DIHYDRONEOPTERIN ALDOLASE 1-RELATED"/>
    <property type="match status" value="1"/>
</dbReference>
<dbReference type="SMART" id="SM00905">
    <property type="entry name" value="FolB"/>
    <property type="match status" value="1"/>
</dbReference>
<dbReference type="Proteomes" id="UP000184164">
    <property type="component" value="Unassembled WGS sequence"/>
</dbReference>
<evidence type="ECO:0000256" key="3">
    <source>
        <dbReference type="ARBA" id="ARBA00005708"/>
    </source>
</evidence>
<reference evidence="8 9" key="1">
    <citation type="submission" date="2016-11" db="EMBL/GenBank/DDBJ databases">
        <authorList>
            <person name="Jaros S."/>
            <person name="Januszkiewicz K."/>
            <person name="Wedrychowicz H."/>
        </authorList>
    </citation>
    <scope>NUCLEOTIDE SEQUENCE [LARGE SCALE GENOMIC DNA]</scope>
    <source>
        <strain evidence="8 9">DSM 26910</strain>
    </source>
</reference>
<keyword evidence="5 6" id="KW-0456">Lyase</keyword>
<proteinExistence type="inferred from homology"/>
<dbReference type="NCBIfam" id="TIGR00525">
    <property type="entry name" value="folB"/>
    <property type="match status" value="1"/>
</dbReference>
<dbReference type="RefSeq" id="WP_073000374.1">
    <property type="nucleotide sequence ID" value="NZ_FQUM01000003.1"/>
</dbReference>
<dbReference type="EC" id="4.1.2.25" evidence="6"/>
<evidence type="ECO:0000259" key="7">
    <source>
        <dbReference type="SMART" id="SM00905"/>
    </source>
</evidence>
<dbReference type="InterPro" id="IPR006157">
    <property type="entry name" value="FolB_dom"/>
</dbReference>
<evidence type="ECO:0000256" key="2">
    <source>
        <dbReference type="ARBA" id="ARBA00005013"/>
    </source>
</evidence>
<dbReference type="Gene3D" id="3.30.1130.10">
    <property type="match status" value="1"/>
</dbReference>
<dbReference type="InterPro" id="IPR006156">
    <property type="entry name" value="Dihydroneopterin_aldolase"/>
</dbReference>
<dbReference type="GO" id="GO:0046656">
    <property type="term" value="P:folic acid biosynthetic process"/>
    <property type="evidence" value="ECO:0007669"/>
    <property type="project" value="UniProtKB-UniRule"/>
</dbReference>
<name>A0A1M4YB89_9BACT</name>
<sequence>MGIVEIEGMRFYAYHGHFEAERIVGNEFLVDVSLEADCSAAADSDNLEDALNYQAVYDLVKREMQVKSHLLEHVAGRILDALYIQFPSIEKARIKVSKLNPPMGGQIEKASVTLFR</sequence>
<evidence type="ECO:0000256" key="4">
    <source>
        <dbReference type="ARBA" id="ARBA00022909"/>
    </source>
</evidence>
<comment type="function">
    <text evidence="6">Catalyzes the conversion of 7,8-dihydroneopterin to 6-hydroxymethyl-7,8-dihydropterin.</text>
</comment>
<dbReference type="InterPro" id="IPR043133">
    <property type="entry name" value="GTP-CH-I_C/QueF"/>
</dbReference>
<protein>
    <recommendedName>
        <fullName evidence="6">7,8-dihydroneopterin aldolase</fullName>
        <ecNumber evidence="6">4.1.2.25</ecNumber>
    </recommendedName>
</protein>
<accession>A0A1M4YB89</accession>
<dbReference type="SUPFAM" id="SSF55620">
    <property type="entry name" value="Tetrahydrobiopterin biosynthesis enzymes-like"/>
    <property type="match status" value="1"/>
</dbReference>
<evidence type="ECO:0000313" key="9">
    <source>
        <dbReference type="Proteomes" id="UP000184164"/>
    </source>
</evidence>
<comment type="catalytic activity">
    <reaction evidence="1 6">
        <text>7,8-dihydroneopterin = 6-hydroxymethyl-7,8-dihydropterin + glycolaldehyde</text>
        <dbReference type="Rhea" id="RHEA:10540"/>
        <dbReference type="ChEBI" id="CHEBI:17001"/>
        <dbReference type="ChEBI" id="CHEBI:17071"/>
        <dbReference type="ChEBI" id="CHEBI:44841"/>
        <dbReference type="EC" id="4.1.2.25"/>
    </reaction>
</comment>
<dbReference type="STRING" id="1484053.SAMN05444274_103297"/>
<dbReference type="PANTHER" id="PTHR42844">
    <property type="entry name" value="DIHYDRONEOPTERIN ALDOLASE 1-RELATED"/>
    <property type="match status" value="1"/>
</dbReference>
<comment type="pathway">
    <text evidence="2 6">Cofactor biosynthesis; tetrahydrofolate biosynthesis; 2-amino-4-hydroxy-6-hydroxymethyl-7,8-dihydropteridine diphosphate from 7,8-dihydroneopterin triphosphate: step 3/4.</text>
</comment>
<dbReference type="NCBIfam" id="TIGR00526">
    <property type="entry name" value="folB_dom"/>
    <property type="match status" value="1"/>
</dbReference>